<name>A0A177AXE2_9BILA</name>
<proteinExistence type="predicted"/>
<evidence type="ECO:0000313" key="2">
    <source>
        <dbReference type="Proteomes" id="UP000078046"/>
    </source>
</evidence>
<dbReference type="EMBL" id="LWCA01000855">
    <property type="protein sequence ID" value="OAF66697.1"/>
    <property type="molecule type" value="Genomic_DNA"/>
</dbReference>
<keyword evidence="2" id="KW-1185">Reference proteome</keyword>
<comment type="caution">
    <text evidence="1">The sequence shown here is derived from an EMBL/GenBank/DDBJ whole genome shotgun (WGS) entry which is preliminary data.</text>
</comment>
<reference evidence="1 2" key="1">
    <citation type="submission" date="2016-04" db="EMBL/GenBank/DDBJ databases">
        <title>The genome of Intoshia linei affirms orthonectids as highly simplified spiralians.</title>
        <authorList>
            <person name="Mikhailov K.V."/>
            <person name="Slusarev G.S."/>
            <person name="Nikitin M.A."/>
            <person name="Logacheva M.D."/>
            <person name="Penin A."/>
            <person name="Aleoshin V."/>
            <person name="Panchin Y.V."/>
        </authorList>
    </citation>
    <scope>NUCLEOTIDE SEQUENCE [LARGE SCALE GENOMIC DNA]</scope>
    <source>
        <strain evidence="1">Intl2013</strain>
        <tissue evidence="1">Whole animal</tissue>
    </source>
</reference>
<dbReference type="Proteomes" id="UP000078046">
    <property type="component" value="Unassembled WGS sequence"/>
</dbReference>
<dbReference type="AlphaFoldDB" id="A0A177AXE2"/>
<accession>A0A177AXE2</accession>
<gene>
    <name evidence="1" type="ORF">A3Q56_05591</name>
</gene>
<sequence length="167" mass="19738">MSDTYKTPDRKFIPGDKYVQAICKQKTGWDCGLSCVRTFLKWVSISTDFKADFPEIIKSKVVFSTDLLRILLFYMSPIQKNLSNILKLNTIESEPLTRKEAYLNDVNINYHTFKTFVNRDLFDVIPSKPEFKTPQDRVYYNNQKRYWLLYFIYGGISNTSFKTTKNY</sequence>
<organism evidence="1 2">
    <name type="scientific">Intoshia linei</name>
    <dbReference type="NCBI Taxonomy" id="1819745"/>
    <lineage>
        <taxon>Eukaryota</taxon>
        <taxon>Metazoa</taxon>
        <taxon>Spiralia</taxon>
        <taxon>Lophotrochozoa</taxon>
        <taxon>Mesozoa</taxon>
        <taxon>Orthonectida</taxon>
        <taxon>Rhopaluridae</taxon>
        <taxon>Intoshia</taxon>
    </lineage>
</organism>
<evidence type="ECO:0000313" key="1">
    <source>
        <dbReference type="EMBL" id="OAF66697.1"/>
    </source>
</evidence>
<protein>
    <submittedName>
        <fullName evidence="1">Uncharacterized protein</fullName>
    </submittedName>
</protein>